<name>A0A7W8HLV1_9BURK</name>
<evidence type="ECO:0000259" key="1">
    <source>
        <dbReference type="PROSITE" id="PS50851"/>
    </source>
</evidence>
<feature type="domain" description="CheW-like" evidence="1">
    <location>
        <begin position="57"/>
        <end position="221"/>
    </location>
</feature>
<dbReference type="SUPFAM" id="SSF50341">
    <property type="entry name" value="CheW-like"/>
    <property type="match status" value="1"/>
</dbReference>
<gene>
    <name evidence="2" type="ORF">HNQ70_003495</name>
</gene>
<dbReference type="EMBL" id="JACHGB010000007">
    <property type="protein sequence ID" value="MBB5273465.1"/>
    <property type="molecule type" value="Genomic_DNA"/>
</dbReference>
<sequence length="226" mass="24178">MNDRAIIDDEVLLDDHRAIPGFERLGALAGDADDKGHLRQFQARLSERLRHADTAPRVARLGLLIGGQRWLVDLAEAGEIVPWPVAITPVPLTAPWFRGLVNLRGVLFGVSDLDRFAGGEATPLSRDSRLLAFGASLNLNAALLVSRMLGLHDPMGWQVAEGEGAQGQEPASAAGVAHAQASVHAQTPAPAPTWAGRSLVDGEGRTWRELSLARLAADERFLSAGR</sequence>
<dbReference type="Gene3D" id="2.40.50.180">
    <property type="entry name" value="CheA-289, Domain 4"/>
    <property type="match status" value="1"/>
</dbReference>
<dbReference type="GO" id="GO:0007165">
    <property type="term" value="P:signal transduction"/>
    <property type="evidence" value="ECO:0007669"/>
    <property type="project" value="InterPro"/>
</dbReference>
<evidence type="ECO:0000313" key="2">
    <source>
        <dbReference type="EMBL" id="MBB5273465.1"/>
    </source>
</evidence>
<dbReference type="Proteomes" id="UP000532440">
    <property type="component" value="Unassembled WGS sequence"/>
</dbReference>
<comment type="caution">
    <text evidence="2">The sequence shown here is derived from an EMBL/GenBank/DDBJ whole genome shotgun (WGS) entry which is preliminary data.</text>
</comment>
<dbReference type="InterPro" id="IPR002545">
    <property type="entry name" value="CheW-lke_dom"/>
</dbReference>
<dbReference type="InterPro" id="IPR036061">
    <property type="entry name" value="CheW-like_dom_sf"/>
</dbReference>
<dbReference type="GO" id="GO:0006935">
    <property type="term" value="P:chemotaxis"/>
    <property type="evidence" value="ECO:0007669"/>
    <property type="project" value="InterPro"/>
</dbReference>
<evidence type="ECO:0000313" key="3">
    <source>
        <dbReference type="Proteomes" id="UP000532440"/>
    </source>
</evidence>
<dbReference type="Pfam" id="PF01584">
    <property type="entry name" value="CheW"/>
    <property type="match status" value="1"/>
</dbReference>
<proteinExistence type="predicted"/>
<reference evidence="2 3" key="1">
    <citation type="submission" date="2020-08" db="EMBL/GenBank/DDBJ databases">
        <title>Genomic Encyclopedia of Type Strains, Phase IV (KMG-IV): sequencing the most valuable type-strain genomes for metagenomic binning, comparative biology and taxonomic classification.</title>
        <authorList>
            <person name="Goeker M."/>
        </authorList>
    </citation>
    <scope>NUCLEOTIDE SEQUENCE [LARGE SCALE GENOMIC DNA]</scope>
    <source>
        <strain evidence="2 3">DSM 29781</strain>
    </source>
</reference>
<organism evidence="2 3">
    <name type="scientific">Quisquiliibacterium transsilvanicum</name>
    <dbReference type="NCBI Taxonomy" id="1549638"/>
    <lineage>
        <taxon>Bacteria</taxon>
        <taxon>Pseudomonadati</taxon>
        <taxon>Pseudomonadota</taxon>
        <taxon>Betaproteobacteria</taxon>
        <taxon>Burkholderiales</taxon>
        <taxon>Burkholderiaceae</taxon>
        <taxon>Quisquiliibacterium</taxon>
    </lineage>
</organism>
<protein>
    <submittedName>
        <fullName evidence="2">Twitching motility protein PilI</fullName>
    </submittedName>
</protein>
<dbReference type="PROSITE" id="PS50851">
    <property type="entry name" value="CHEW"/>
    <property type="match status" value="1"/>
</dbReference>
<dbReference type="RefSeq" id="WP_183970128.1">
    <property type="nucleotide sequence ID" value="NZ_BAABEW010000020.1"/>
</dbReference>
<dbReference type="AlphaFoldDB" id="A0A7W8HLV1"/>
<keyword evidence="3" id="KW-1185">Reference proteome</keyword>
<accession>A0A7W8HLV1</accession>